<evidence type="ECO:0000313" key="4">
    <source>
        <dbReference type="Proteomes" id="UP000183567"/>
    </source>
</evidence>
<keyword evidence="1" id="KW-0560">Oxidoreductase</keyword>
<evidence type="ECO:0000256" key="1">
    <source>
        <dbReference type="ARBA" id="ARBA00023002"/>
    </source>
</evidence>
<feature type="domain" description="Enoyl reductase (ER)" evidence="2">
    <location>
        <begin position="29"/>
        <end position="334"/>
    </location>
</feature>
<reference evidence="3 4" key="1">
    <citation type="submission" date="2016-03" db="EMBL/GenBank/DDBJ databases">
        <title>Comparative genomics of the ectomycorrhizal sister species Rhizopogon vinicolor and Rhizopogon vesiculosus (Basidiomycota: Boletales) reveals a divergence of the mating type B locus.</title>
        <authorList>
            <person name="Mujic A.B."/>
            <person name="Kuo A."/>
            <person name="Tritt A."/>
            <person name="Lipzen A."/>
            <person name="Chen C."/>
            <person name="Johnson J."/>
            <person name="Sharma A."/>
            <person name="Barry K."/>
            <person name="Grigoriev I.V."/>
            <person name="Spatafora J.W."/>
        </authorList>
    </citation>
    <scope>NUCLEOTIDE SEQUENCE [LARGE SCALE GENOMIC DNA]</scope>
    <source>
        <strain evidence="3 4">AM-OR11-056</strain>
    </source>
</reference>
<dbReference type="SMART" id="SM00829">
    <property type="entry name" value="PKS_ER"/>
    <property type="match status" value="1"/>
</dbReference>
<dbReference type="CDD" id="cd05288">
    <property type="entry name" value="PGDH"/>
    <property type="match status" value="1"/>
</dbReference>
<dbReference type="Gene3D" id="3.40.50.720">
    <property type="entry name" value="NAD(P)-binding Rossmann-like Domain"/>
    <property type="match status" value="1"/>
</dbReference>
<dbReference type="Pfam" id="PF16884">
    <property type="entry name" value="ADH_N_2"/>
    <property type="match status" value="1"/>
</dbReference>
<dbReference type="AlphaFoldDB" id="A0A1J8Q3J3"/>
<keyword evidence="4" id="KW-1185">Reference proteome</keyword>
<dbReference type="GO" id="GO:0016628">
    <property type="term" value="F:oxidoreductase activity, acting on the CH-CH group of donors, NAD or NADP as acceptor"/>
    <property type="evidence" value="ECO:0007669"/>
    <property type="project" value="InterPro"/>
</dbReference>
<comment type="caution">
    <text evidence="3">The sequence shown here is derived from an EMBL/GenBank/DDBJ whole genome shotgun (WGS) entry which is preliminary data.</text>
</comment>
<dbReference type="InterPro" id="IPR041694">
    <property type="entry name" value="ADH_N_2"/>
</dbReference>
<dbReference type="SUPFAM" id="SSF51735">
    <property type="entry name" value="NAD(P)-binding Rossmann-fold domains"/>
    <property type="match status" value="1"/>
</dbReference>
<dbReference type="Proteomes" id="UP000183567">
    <property type="component" value="Unassembled WGS sequence"/>
</dbReference>
<evidence type="ECO:0000259" key="2">
    <source>
        <dbReference type="SMART" id="SM00829"/>
    </source>
</evidence>
<sequence length="346" mass="37272">MSPKTFHQIVLRERPVAEILPNTFESKTKAFDELHVGKQQALVQITYLSLDPAMRGWLRDARSYLPPVKIGEVMRASGLGVVVSVGEGSKFKKGDLVLGSLGWTEFAVMNDGALTKISPPSGSTALDFLNTLGVPGLTAYFGLYDVGKLKAGETLVVSGAAGAVGSLVCQLGKRSGARVIGIAGAADKCAWLENDLGVEKCLNYKSPTFREDFRKTVGYLDVYFDNVGGEILDLALSRLKKNARVVLCGAISAYNSERPSGLMQYQSLIGQRAKIEGFIVLDYVKDYPRAIEEIATGLADGSIKRKFHIVDGLQNAPNALPMLFSGTNTGKLVVKVSDEPRIVAKL</sequence>
<dbReference type="Gene3D" id="3.90.180.10">
    <property type="entry name" value="Medium-chain alcohol dehydrogenases, catalytic domain"/>
    <property type="match status" value="1"/>
</dbReference>
<dbReference type="InterPro" id="IPR036291">
    <property type="entry name" value="NAD(P)-bd_dom_sf"/>
</dbReference>
<dbReference type="OrthoDB" id="809632at2759"/>
<dbReference type="PANTHER" id="PTHR43205:SF42">
    <property type="entry name" value="ALCOHOL DEHYDROGENASE, ZINC-CONTAINING (AFU_ORTHOLOGUE AFUA_7G04530)"/>
    <property type="match status" value="1"/>
</dbReference>
<organism evidence="3 4">
    <name type="scientific">Rhizopogon vesiculosus</name>
    <dbReference type="NCBI Taxonomy" id="180088"/>
    <lineage>
        <taxon>Eukaryota</taxon>
        <taxon>Fungi</taxon>
        <taxon>Dikarya</taxon>
        <taxon>Basidiomycota</taxon>
        <taxon>Agaricomycotina</taxon>
        <taxon>Agaricomycetes</taxon>
        <taxon>Agaricomycetidae</taxon>
        <taxon>Boletales</taxon>
        <taxon>Suillineae</taxon>
        <taxon>Rhizopogonaceae</taxon>
        <taxon>Rhizopogon</taxon>
    </lineage>
</organism>
<gene>
    <name evidence="3" type="ORF">AZE42_03414</name>
</gene>
<dbReference type="FunFam" id="3.40.50.720:FF:000121">
    <property type="entry name" value="Prostaglandin reductase 2"/>
    <property type="match status" value="1"/>
</dbReference>
<dbReference type="InterPro" id="IPR045010">
    <property type="entry name" value="MDR_fam"/>
</dbReference>
<dbReference type="EMBL" id="LVVM01006541">
    <property type="protein sequence ID" value="OJA07816.1"/>
    <property type="molecule type" value="Genomic_DNA"/>
</dbReference>
<dbReference type="SUPFAM" id="SSF50129">
    <property type="entry name" value="GroES-like"/>
    <property type="match status" value="1"/>
</dbReference>
<dbReference type="InterPro" id="IPR011032">
    <property type="entry name" value="GroES-like_sf"/>
</dbReference>
<evidence type="ECO:0000313" key="3">
    <source>
        <dbReference type="EMBL" id="OJA07816.1"/>
    </source>
</evidence>
<dbReference type="STRING" id="180088.A0A1J8Q3J3"/>
<dbReference type="InterPro" id="IPR013149">
    <property type="entry name" value="ADH-like_C"/>
</dbReference>
<dbReference type="Pfam" id="PF00107">
    <property type="entry name" value="ADH_zinc_N"/>
    <property type="match status" value="1"/>
</dbReference>
<accession>A0A1J8Q3J3</accession>
<proteinExistence type="predicted"/>
<name>A0A1J8Q3J3_9AGAM</name>
<protein>
    <recommendedName>
        <fullName evidence="2">Enoyl reductase (ER) domain-containing protein</fullName>
    </recommendedName>
</protein>
<dbReference type="InterPro" id="IPR020843">
    <property type="entry name" value="ER"/>
</dbReference>
<dbReference type="PANTHER" id="PTHR43205">
    <property type="entry name" value="PROSTAGLANDIN REDUCTASE"/>
    <property type="match status" value="1"/>
</dbReference>